<feature type="region of interest" description="Disordered" evidence="4">
    <location>
        <begin position="349"/>
        <end position="380"/>
    </location>
</feature>
<dbReference type="FunFam" id="3.40.50.300:FF:000840">
    <property type="entry name" value="Immune-associated nucleotide-binding protein 9"/>
    <property type="match status" value="1"/>
</dbReference>
<comment type="similarity">
    <text evidence="1">Belongs to the TRAFAC class TrmE-Era-EngA-EngB-Septin-like GTPase superfamily. AIG1/Toc34/Toc159-like paraseptin GTPase family. IAN subfamily.</text>
</comment>
<evidence type="ECO:0000313" key="7">
    <source>
        <dbReference type="Proteomes" id="UP001190700"/>
    </source>
</evidence>
<dbReference type="GO" id="GO:0005525">
    <property type="term" value="F:GTP binding"/>
    <property type="evidence" value="ECO:0007669"/>
    <property type="project" value="UniProtKB-KW"/>
</dbReference>
<dbReference type="Pfam" id="PF04548">
    <property type="entry name" value="AIG1"/>
    <property type="match status" value="1"/>
</dbReference>
<reference evidence="6 7" key="1">
    <citation type="journal article" date="2015" name="Genome Biol. Evol.">
        <title>Comparative Genomics of a Bacterivorous Green Alga Reveals Evolutionary Causalities and Consequences of Phago-Mixotrophic Mode of Nutrition.</title>
        <authorList>
            <person name="Burns J.A."/>
            <person name="Paasch A."/>
            <person name="Narechania A."/>
            <person name="Kim E."/>
        </authorList>
    </citation>
    <scope>NUCLEOTIDE SEQUENCE [LARGE SCALE GENOMIC DNA]</scope>
    <source>
        <strain evidence="6 7">PLY_AMNH</strain>
    </source>
</reference>
<dbReference type="InterPro" id="IPR006703">
    <property type="entry name" value="G_AIG1"/>
</dbReference>
<dbReference type="AlphaFoldDB" id="A0AAE0KVX8"/>
<accession>A0AAE0KVX8</accession>
<evidence type="ECO:0000313" key="6">
    <source>
        <dbReference type="EMBL" id="KAK3262459.1"/>
    </source>
</evidence>
<evidence type="ECO:0000256" key="2">
    <source>
        <dbReference type="ARBA" id="ARBA00022741"/>
    </source>
</evidence>
<dbReference type="InterPro" id="IPR045058">
    <property type="entry name" value="GIMA/IAN/Toc"/>
</dbReference>
<evidence type="ECO:0000256" key="3">
    <source>
        <dbReference type="ARBA" id="ARBA00023134"/>
    </source>
</evidence>
<dbReference type="PANTHER" id="PTHR10903:SF184">
    <property type="entry name" value="GTP-BINDING PROTEIN A"/>
    <property type="match status" value="1"/>
</dbReference>
<feature type="domain" description="AIG1-type G" evidence="5">
    <location>
        <begin position="147"/>
        <end position="355"/>
    </location>
</feature>
<protein>
    <recommendedName>
        <fullName evidence="5">AIG1-type G domain-containing protein</fullName>
    </recommendedName>
</protein>
<dbReference type="PROSITE" id="PS51720">
    <property type="entry name" value="G_AIG1"/>
    <property type="match status" value="1"/>
</dbReference>
<sequence>MLSDEPKSFSRSLKATQVITVSCKDIVQVSSPTSLPGSLQEWGEANLELLACVETAKKKVLLMFPSVEKKSEWMSALEALRLGKRLRVKEHNGDVSKESLNSTSTETEEPEKTDDGRTLATPPHTPVTTGLATSPPGPKPAEPMRVEKELAVVIVGKTGNGKSATANSLLGERLFESSLGGSSVTAKCQSHEVQYEEKNITVIDTPGMFDTTRNEEEVEKEIEQCIELASAGISAILVVINPMTRFTQEEASSIMGLEKVFGKRLMDHMGIVFTHGDGVTIDDLKHYLDTAPKNLQDLLVRMGFGERSRAVLVDNSSSFPSKVGLQQKLLVNLVGNILERNEGKVYERSDLETAHEEAKQARAAEEKAKADEREKQESELRKAIEGQYQLRLELAKNEIRDDIRRELDEKDAEQREHLKNELTTKLAAAKESIQIEAKATFATPSFTAAPAANSATALFVAAVRTLRRAQHFDEDVATCVQKKILGNKEDRFTAGEQDAASLFSRLVDALREAFITEDSAFTSVFTLDDATVAVRVEATMLLYSALELLADPSSPTAD</sequence>
<evidence type="ECO:0000256" key="4">
    <source>
        <dbReference type="SAM" id="MobiDB-lite"/>
    </source>
</evidence>
<feature type="region of interest" description="Disordered" evidence="4">
    <location>
        <begin position="92"/>
        <end position="142"/>
    </location>
</feature>
<name>A0AAE0KVX8_9CHLO</name>
<dbReference type="Proteomes" id="UP001190700">
    <property type="component" value="Unassembled WGS sequence"/>
</dbReference>
<dbReference type="SUPFAM" id="SSF52540">
    <property type="entry name" value="P-loop containing nucleoside triphosphate hydrolases"/>
    <property type="match status" value="1"/>
</dbReference>
<comment type="caution">
    <text evidence="6">The sequence shown here is derived from an EMBL/GenBank/DDBJ whole genome shotgun (WGS) entry which is preliminary data.</text>
</comment>
<keyword evidence="3" id="KW-0342">GTP-binding</keyword>
<organism evidence="6 7">
    <name type="scientific">Cymbomonas tetramitiformis</name>
    <dbReference type="NCBI Taxonomy" id="36881"/>
    <lineage>
        <taxon>Eukaryota</taxon>
        <taxon>Viridiplantae</taxon>
        <taxon>Chlorophyta</taxon>
        <taxon>Pyramimonadophyceae</taxon>
        <taxon>Pyramimonadales</taxon>
        <taxon>Pyramimonadaceae</taxon>
        <taxon>Cymbomonas</taxon>
    </lineage>
</organism>
<evidence type="ECO:0000259" key="5">
    <source>
        <dbReference type="PROSITE" id="PS51720"/>
    </source>
</evidence>
<keyword evidence="2" id="KW-0547">Nucleotide-binding</keyword>
<proteinExistence type="inferred from homology"/>
<dbReference type="Gene3D" id="3.40.50.300">
    <property type="entry name" value="P-loop containing nucleotide triphosphate hydrolases"/>
    <property type="match status" value="1"/>
</dbReference>
<dbReference type="InterPro" id="IPR027417">
    <property type="entry name" value="P-loop_NTPase"/>
</dbReference>
<keyword evidence="7" id="KW-1185">Reference proteome</keyword>
<dbReference type="EMBL" id="LGRX02016175">
    <property type="protein sequence ID" value="KAK3262459.1"/>
    <property type="molecule type" value="Genomic_DNA"/>
</dbReference>
<gene>
    <name evidence="6" type="ORF">CYMTET_28689</name>
</gene>
<evidence type="ECO:0000256" key="1">
    <source>
        <dbReference type="ARBA" id="ARBA00008535"/>
    </source>
</evidence>
<dbReference type="PANTHER" id="PTHR10903">
    <property type="entry name" value="GTPASE, IMAP FAMILY MEMBER-RELATED"/>
    <property type="match status" value="1"/>
</dbReference>